<evidence type="ECO:0000313" key="2">
    <source>
        <dbReference type="EMBL" id="CAF4179494.1"/>
    </source>
</evidence>
<sequence length="40" mass="4096">SRSSSADDRHDNRLTGSSSSAAKIDGNNSYDRSPIAAGGD</sequence>
<feature type="compositionally biased region" description="Polar residues" evidence="1">
    <location>
        <begin position="14"/>
        <end position="31"/>
    </location>
</feature>
<dbReference type="AlphaFoldDB" id="A0A8S2RP60"/>
<proteinExistence type="predicted"/>
<dbReference type="EMBL" id="CAJOBI010014899">
    <property type="protein sequence ID" value="CAF4179494.1"/>
    <property type="molecule type" value="Genomic_DNA"/>
</dbReference>
<reference evidence="2" key="1">
    <citation type="submission" date="2021-02" db="EMBL/GenBank/DDBJ databases">
        <authorList>
            <person name="Nowell W R."/>
        </authorList>
    </citation>
    <scope>NUCLEOTIDE SEQUENCE</scope>
</reference>
<name>A0A8S2RP60_9BILA</name>
<organism evidence="2 3">
    <name type="scientific">Rotaria magnacalcarata</name>
    <dbReference type="NCBI Taxonomy" id="392030"/>
    <lineage>
        <taxon>Eukaryota</taxon>
        <taxon>Metazoa</taxon>
        <taxon>Spiralia</taxon>
        <taxon>Gnathifera</taxon>
        <taxon>Rotifera</taxon>
        <taxon>Eurotatoria</taxon>
        <taxon>Bdelloidea</taxon>
        <taxon>Philodinida</taxon>
        <taxon>Philodinidae</taxon>
        <taxon>Rotaria</taxon>
    </lineage>
</organism>
<evidence type="ECO:0000313" key="3">
    <source>
        <dbReference type="Proteomes" id="UP000676336"/>
    </source>
</evidence>
<gene>
    <name evidence="2" type="ORF">SMN809_LOCUS20952</name>
</gene>
<feature type="non-terminal residue" evidence="2">
    <location>
        <position position="40"/>
    </location>
</feature>
<protein>
    <submittedName>
        <fullName evidence="2">Uncharacterized protein</fullName>
    </submittedName>
</protein>
<accession>A0A8S2RP60</accession>
<feature type="compositionally biased region" description="Basic and acidic residues" evidence="1">
    <location>
        <begin position="1"/>
        <end position="13"/>
    </location>
</feature>
<dbReference type="Proteomes" id="UP000676336">
    <property type="component" value="Unassembled WGS sequence"/>
</dbReference>
<comment type="caution">
    <text evidence="2">The sequence shown here is derived from an EMBL/GenBank/DDBJ whole genome shotgun (WGS) entry which is preliminary data.</text>
</comment>
<feature type="region of interest" description="Disordered" evidence="1">
    <location>
        <begin position="1"/>
        <end position="40"/>
    </location>
</feature>
<evidence type="ECO:0000256" key="1">
    <source>
        <dbReference type="SAM" id="MobiDB-lite"/>
    </source>
</evidence>